<evidence type="ECO:0000256" key="3">
    <source>
        <dbReference type="ARBA" id="ARBA00022538"/>
    </source>
</evidence>
<keyword evidence="5" id="KW-0630">Potassium</keyword>
<feature type="transmembrane region" description="Helical" evidence="10">
    <location>
        <begin position="179"/>
        <end position="196"/>
    </location>
</feature>
<dbReference type="InterPro" id="IPR038770">
    <property type="entry name" value="Na+/solute_symporter_sf"/>
</dbReference>
<feature type="transmembrane region" description="Helical" evidence="10">
    <location>
        <begin position="236"/>
        <end position="255"/>
    </location>
</feature>
<evidence type="ECO:0000256" key="1">
    <source>
        <dbReference type="ARBA" id="ARBA00004141"/>
    </source>
</evidence>
<comment type="similarity">
    <text evidence="9">Belongs to the monovalent cation:proton antiporter 2 (CPA2) transporter (TC 2.A.37) family. CHX (TC 2.A.37.4) subfamily.</text>
</comment>
<dbReference type="GO" id="GO:0016020">
    <property type="term" value="C:membrane"/>
    <property type="evidence" value="ECO:0007669"/>
    <property type="project" value="UniProtKB-SubCell"/>
</dbReference>
<proteinExistence type="inferred from homology"/>
<keyword evidence="3" id="KW-0633">Potassium transport</keyword>
<evidence type="ECO:0000256" key="8">
    <source>
        <dbReference type="ARBA" id="ARBA00023136"/>
    </source>
</evidence>
<gene>
    <name evidence="12" type="ORF">AYBTSS11_LOCUS2108</name>
</gene>
<comment type="subcellular location">
    <subcellularLocation>
        <location evidence="1">Membrane</location>
        <topology evidence="1">Multi-pass membrane protein</topology>
    </subcellularLocation>
</comment>
<dbReference type="AlphaFoldDB" id="A0AA86RP17"/>
<keyword evidence="13" id="KW-1185">Reference proteome</keyword>
<evidence type="ECO:0000259" key="11">
    <source>
        <dbReference type="Pfam" id="PF00999"/>
    </source>
</evidence>
<dbReference type="GO" id="GO:0006885">
    <property type="term" value="P:regulation of pH"/>
    <property type="evidence" value="ECO:0007669"/>
    <property type="project" value="TreeGrafter"/>
</dbReference>
<protein>
    <recommendedName>
        <fullName evidence="11">Cation/H+ exchanger transmembrane domain-containing protein</fullName>
    </recommendedName>
</protein>
<dbReference type="PANTHER" id="PTHR32468:SF108">
    <property type="entry name" value="CATION_H(+) ANTIPORTER 15-LIKE"/>
    <property type="match status" value="1"/>
</dbReference>
<keyword evidence="4 10" id="KW-0812">Transmembrane</keyword>
<dbReference type="InterPro" id="IPR050794">
    <property type="entry name" value="CPA2_transporter"/>
</dbReference>
<dbReference type="GO" id="GO:1902600">
    <property type="term" value="P:proton transmembrane transport"/>
    <property type="evidence" value="ECO:0007669"/>
    <property type="project" value="InterPro"/>
</dbReference>
<dbReference type="Proteomes" id="UP001189624">
    <property type="component" value="Chromosome 1"/>
</dbReference>
<feature type="transmembrane region" description="Helical" evidence="10">
    <location>
        <begin position="43"/>
        <end position="62"/>
    </location>
</feature>
<dbReference type="Gramene" id="rna-AYBTSS11_LOCUS2108">
    <property type="protein sequence ID" value="CAJ1858415.1"/>
    <property type="gene ID" value="gene-AYBTSS11_LOCUS2108"/>
</dbReference>
<dbReference type="GO" id="GO:0012505">
    <property type="term" value="C:endomembrane system"/>
    <property type="evidence" value="ECO:0007669"/>
    <property type="project" value="TreeGrafter"/>
</dbReference>
<feature type="transmembrane region" description="Helical" evidence="10">
    <location>
        <begin position="418"/>
        <end position="437"/>
    </location>
</feature>
<feature type="transmembrane region" description="Helical" evidence="10">
    <location>
        <begin position="140"/>
        <end position="159"/>
    </location>
</feature>
<dbReference type="GO" id="GO:0015297">
    <property type="term" value="F:antiporter activity"/>
    <property type="evidence" value="ECO:0007669"/>
    <property type="project" value="InterPro"/>
</dbReference>
<organism evidence="12 13">
    <name type="scientific">Sphenostylis stenocarpa</name>
    <dbReference type="NCBI Taxonomy" id="92480"/>
    <lineage>
        <taxon>Eukaryota</taxon>
        <taxon>Viridiplantae</taxon>
        <taxon>Streptophyta</taxon>
        <taxon>Embryophyta</taxon>
        <taxon>Tracheophyta</taxon>
        <taxon>Spermatophyta</taxon>
        <taxon>Magnoliopsida</taxon>
        <taxon>eudicotyledons</taxon>
        <taxon>Gunneridae</taxon>
        <taxon>Pentapetalae</taxon>
        <taxon>rosids</taxon>
        <taxon>fabids</taxon>
        <taxon>Fabales</taxon>
        <taxon>Fabaceae</taxon>
        <taxon>Papilionoideae</taxon>
        <taxon>50 kb inversion clade</taxon>
        <taxon>NPAAA clade</taxon>
        <taxon>indigoferoid/millettioid clade</taxon>
        <taxon>Phaseoleae</taxon>
        <taxon>Sphenostylis</taxon>
    </lineage>
</organism>
<dbReference type="GO" id="GO:0006813">
    <property type="term" value="P:potassium ion transport"/>
    <property type="evidence" value="ECO:0007669"/>
    <property type="project" value="UniProtKB-KW"/>
</dbReference>
<feature type="transmembrane region" description="Helical" evidence="10">
    <location>
        <begin position="107"/>
        <end position="128"/>
    </location>
</feature>
<keyword evidence="2" id="KW-0813">Transport</keyword>
<dbReference type="EMBL" id="OY731398">
    <property type="protein sequence ID" value="CAJ1858415.1"/>
    <property type="molecule type" value="Genomic_DNA"/>
</dbReference>
<dbReference type="InterPro" id="IPR006153">
    <property type="entry name" value="Cation/H_exchanger_TM"/>
</dbReference>
<feature type="transmembrane region" description="Helical" evidence="10">
    <location>
        <begin position="386"/>
        <end position="406"/>
    </location>
</feature>
<name>A0AA86RP17_9FABA</name>
<accession>A0AA86RP17</accession>
<evidence type="ECO:0000256" key="5">
    <source>
        <dbReference type="ARBA" id="ARBA00022958"/>
    </source>
</evidence>
<evidence type="ECO:0000256" key="10">
    <source>
        <dbReference type="SAM" id="Phobius"/>
    </source>
</evidence>
<feature type="transmembrane region" description="Helical" evidence="10">
    <location>
        <begin position="276"/>
        <end position="299"/>
    </location>
</feature>
<keyword evidence="7" id="KW-0406">Ion transport</keyword>
<feature type="transmembrane region" description="Helical" evidence="10">
    <location>
        <begin position="319"/>
        <end position="339"/>
    </location>
</feature>
<feature type="domain" description="Cation/H+ exchanger transmembrane" evidence="11">
    <location>
        <begin position="56"/>
        <end position="432"/>
    </location>
</feature>
<feature type="transmembrane region" description="Helical" evidence="10">
    <location>
        <begin position="360"/>
        <end position="380"/>
    </location>
</feature>
<keyword evidence="8 10" id="KW-0472">Membrane</keyword>
<evidence type="ECO:0000256" key="9">
    <source>
        <dbReference type="ARBA" id="ARBA00038341"/>
    </source>
</evidence>
<evidence type="ECO:0000256" key="7">
    <source>
        <dbReference type="ARBA" id="ARBA00023065"/>
    </source>
</evidence>
<reference evidence="12" key="1">
    <citation type="submission" date="2023-10" db="EMBL/GenBank/DDBJ databases">
        <authorList>
            <person name="Domelevo Entfellner J.-B."/>
        </authorList>
    </citation>
    <scope>NUCLEOTIDE SEQUENCE</scope>
</reference>
<evidence type="ECO:0000256" key="2">
    <source>
        <dbReference type="ARBA" id="ARBA00022448"/>
    </source>
</evidence>
<sequence>MKDSSIAAVFNDTRTGRLVVCLKNDRTAVGSLGVWVGDNPFDFVMPITLCQVILLVLLSKGLHYILRPIHTPKFICSIIAGVLLGPTCLGNINELMLGAMFPQKQSLVLNTLAKIGTIYCVFLTTLKMDVTTTLKAAKRCWQFGVFPFFASFFVTATLLSSYSPNGADIHRKQLSLYNFPNVFTLSSFAVISESLLELNLMATELGQIALSSAMISELLQWITMELQFNTNLSIDFFLVFLTGACGFGVLCLLIVKPLVNIVVERTLPGKPMKEAYAVLILLGPLVMAAISDSFGIFFVMGPLLYGFVLPNGPPVATTIIERSELIVSEFFMPFFFLFVGKRTKLTGIHGHWKVALTVQAILFLGCVVKVIACAIISPTYKIKPKHGVVLGLILNVKGIVELIFYSRMNKLGVIDTEVYSVAVMYVVMITSLCIPLIKTLYRHRRVCITPSIQEGRVRTIQNFNGNTEFNIVPCVHTDQHVRSMIALIEACNPTTESPIKVYAVHLIELFGKSTPFLLPMTRSNRKTFSVNYPNTTHILRAYENYTNNSSGPVNVRPYINVAPYRNMHEAVCNLAEDNSVHLLLIPFHLNDQSLASHVAISMRELNANFVANSWGTLGILVDRFSVLSGSSSNLSFHVGVFFIGGKDDREALALGIRMLERANTRVTLFRFVFPTKGDSRFGIYGFVGNEEDTLERTLDESLIDEFTAKNDYSSDVIKVVYHPVVVEDCIQVLEAIRGMESDYDLVMVGKRHSMGDFREEEMSTFMDNSDQLGIVGDMLASSEFCHGKAPVLVMQCGERRVKQLEKLRHGHVSL</sequence>
<keyword evidence="6 10" id="KW-1133">Transmembrane helix</keyword>
<dbReference type="Pfam" id="PF00999">
    <property type="entry name" value="Na_H_Exchanger"/>
    <property type="match status" value="1"/>
</dbReference>
<evidence type="ECO:0000256" key="4">
    <source>
        <dbReference type="ARBA" id="ARBA00022692"/>
    </source>
</evidence>
<evidence type="ECO:0000256" key="6">
    <source>
        <dbReference type="ARBA" id="ARBA00022989"/>
    </source>
</evidence>
<dbReference type="PANTHER" id="PTHR32468">
    <property type="entry name" value="CATION/H + ANTIPORTER"/>
    <property type="match status" value="1"/>
</dbReference>
<dbReference type="Gene3D" id="1.20.1530.20">
    <property type="match status" value="1"/>
</dbReference>
<evidence type="ECO:0000313" key="12">
    <source>
        <dbReference type="EMBL" id="CAJ1858415.1"/>
    </source>
</evidence>
<evidence type="ECO:0000313" key="13">
    <source>
        <dbReference type="Proteomes" id="UP001189624"/>
    </source>
</evidence>